<feature type="compositionally biased region" description="Acidic residues" evidence="6">
    <location>
        <begin position="522"/>
        <end position="532"/>
    </location>
</feature>
<comment type="caution">
    <text evidence="8">The sequence shown here is derived from an EMBL/GenBank/DDBJ whole genome shotgun (WGS) entry which is preliminary data.</text>
</comment>
<dbReference type="GO" id="GO:0005634">
    <property type="term" value="C:nucleus"/>
    <property type="evidence" value="ECO:0007669"/>
    <property type="project" value="UniProtKB-SubCell"/>
</dbReference>
<keyword evidence="5" id="KW-0539">Nucleus</keyword>
<gene>
    <name evidence="8" type="ORF">R1sor_000092</name>
</gene>
<dbReference type="SUPFAM" id="SSF116768">
    <property type="entry name" value="DNA-binding domain of EIN3-like"/>
    <property type="match status" value="1"/>
</dbReference>
<reference evidence="8 9" key="1">
    <citation type="submission" date="2024-09" db="EMBL/GenBank/DDBJ databases">
        <title>Chromosome-scale assembly of Riccia sorocarpa.</title>
        <authorList>
            <person name="Paukszto L."/>
        </authorList>
    </citation>
    <scope>NUCLEOTIDE SEQUENCE [LARGE SCALE GENOMIC DNA]</scope>
    <source>
        <strain evidence="8">LP-2024</strain>
        <tissue evidence="8">Aerial parts of the thallus</tissue>
    </source>
</reference>
<sequence length="818" mass="90180">MQYDYSNRFTRNRNIPGKSRLCCKKKEKLPCVVYCAQETDGDRRKERQGAAVGPTVCSASSSERKGGATLPCEEVILRLVRGLFGRPAGSNLVFVVTGHRSGGKSSFPEVKVRASQADRSSYIAAADLSALWFRSLVGSRNNGALRSLVRVEITITASCRRIAAKGRLSIQECTGRESSSTTRLTIQGTTLKSVAMDHNDEMDYGGNLDMGEFMVDNDGDGMHDYELSDEDIDELEKRMWRDRLKLKRMKENQKAKDLRERPRHKQSQEQARRKKMSRAQDGILKYMLKMMEVCKAQGFVYGIIPEKGKPVSGASDNIRAWWKEKVRFDRNGPLAIAKYQAEHGLPPKPEGNITPAPTPHTLQELQDTTLGSLLSALMQHCDPPQRRYPLEKGIPPPWWPSGDEEWWPQVGLPKGQGPPPYKKPHDLKKAWKVGVLTAVIKHMSPDIGKIRKLVRQSKCLQDKMTAKESATWLSVLNQEETLARQQKGVVSSTNTPGSAGLAMSSASEYDVEGFGDSLSPSDDQDEHSEDYDPFCGSKPSSFPLSTFREKEVSEICHEKSGRGLDGDLGDAWRKKRPFREPLIPEHGGYLCANERCPHHDWRGAFPTKETRNMHQMTCSFRPEPAGPFFTAHGVGHGLQAVGVPGPELVGQGPSAFVPVGGLANHHVAGGQGISSGQGMNSGQPLHELFAGCLNGFELSHDNHIEISSVGVHEADNHGNRVMGLHTLENGKGRTGLGPEENLVYGQNFASGNEVGHNNYQVADENNKTLEHNFGLQGDFTSDFGIGPSLEDMGLDSTGLLGDPLELSNELPDFWYFGA</sequence>
<name>A0ABD3GVA9_9MARC</name>
<feature type="region of interest" description="Disordered" evidence="6">
    <location>
        <begin position="250"/>
        <end position="278"/>
    </location>
</feature>
<dbReference type="PANTHER" id="PTHR33305">
    <property type="entry name" value="ETHYLENE INSENSITIVE 3-LIKE 2 PROTEIN"/>
    <property type="match status" value="1"/>
</dbReference>
<dbReference type="FunFam" id="1.10.3180.10:FF:000002">
    <property type="entry name" value="Ethylene insensitive 3-like 1"/>
    <property type="match status" value="1"/>
</dbReference>
<evidence type="ECO:0000256" key="2">
    <source>
        <dbReference type="ARBA" id="ARBA00009416"/>
    </source>
</evidence>
<comment type="similarity">
    <text evidence="2">Belongs to the EIN3 family.</text>
</comment>
<feature type="domain" description="Ethylene insensitive 3-like DNA-binding" evidence="7">
    <location>
        <begin position="233"/>
        <end position="480"/>
    </location>
</feature>
<dbReference type="Pfam" id="PF04873">
    <property type="entry name" value="EIN3_DNA-bd"/>
    <property type="match status" value="1"/>
</dbReference>
<feature type="compositionally biased region" description="Polar residues" evidence="6">
    <location>
        <begin position="484"/>
        <end position="497"/>
    </location>
</feature>
<proteinExistence type="inferred from homology"/>
<evidence type="ECO:0000256" key="3">
    <source>
        <dbReference type="ARBA" id="ARBA00022745"/>
    </source>
</evidence>
<evidence type="ECO:0000256" key="4">
    <source>
        <dbReference type="ARBA" id="ARBA00023125"/>
    </source>
</evidence>
<feature type="compositionally biased region" description="Basic and acidic residues" evidence="6">
    <location>
        <begin position="250"/>
        <end position="271"/>
    </location>
</feature>
<evidence type="ECO:0000256" key="1">
    <source>
        <dbReference type="ARBA" id="ARBA00004123"/>
    </source>
</evidence>
<dbReference type="Proteomes" id="UP001633002">
    <property type="component" value="Unassembled WGS sequence"/>
</dbReference>
<accession>A0ABD3GVA9</accession>
<dbReference type="GO" id="GO:0009873">
    <property type="term" value="P:ethylene-activated signaling pathway"/>
    <property type="evidence" value="ECO:0007669"/>
    <property type="project" value="UniProtKB-KW"/>
</dbReference>
<organism evidence="8 9">
    <name type="scientific">Riccia sorocarpa</name>
    <dbReference type="NCBI Taxonomy" id="122646"/>
    <lineage>
        <taxon>Eukaryota</taxon>
        <taxon>Viridiplantae</taxon>
        <taxon>Streptophyta</taxon>
        <taxon>Embryophyta</taxon>
        <taxon>Marchantiophyta</taxon>
        <taxon>Marchantiopsida</taxon>
        <taxon>Marchantiidae</taxon>
        <taxon>Marchantiales</taxon>
        <taxon>Ricciaceae</taxon>
        <taxon>Riccia</taxon>
    </lineage>
</organism>
<evidence type="ECO:0000256" key="5">
    <source>
        <dbReference type="ARBA" id="ARBA00023242"/>
    </source>
</evidence>
<dbReference type="AlphaFoldDB" id="A0ABD3GVA9"/>
<dbReference type="InterPro" id="IPR006957">
    <property type="entry name" value="EIN3"/>
</dbReference>
<dbReference type="PANTHER" id="PTHR33305:SF30">
    <property type="entry name" value="ETHYLENE INSENSITIVE 3-LIKE 3 PROTEIN"/>
    <property type="match status" value="1"/>
</dbReference>
<evidence type="ECO:0000313" key="9">
    <source>
        <dbReference type="Proteomes" id="UP001633002"/>
    </source>
</evidence>
<protein>
    <recommendedName>
        <fullName evidence="7">Ethylene insensitive 3-like DNA-binding domain-containing protein</fullName>
    </recommendedName>
</protein>
<feature type="region of interest" description="Disordered" evidence="6">
    <location>
        <begin position="484"/>
        <end position="537"/>
    </location>
</feature>
<evidence type="ECO:0000313" key="8">
    <source>
        <dbReference type="EMBL" id="KAL3682070.1"/>
    </source>
</evidence>
<dbReference type="FunFam" id="1.10.3180.10:FF:000001">
    <property type="entry name" value="Ethylene insensitive 3-like 1"/>
    <property type="match status" value="1"/>
</dbReference>
<dbReference type="GO" id="GO:0043565">
    <property type="term" value="F:sequence-specific DNA binding"/>
    <property type="evidence" value="ECO:0007669"/>
    <property type="project" value="UniProtKB-ARBA"/>
</dbReference>
<dbReference type="InterPro" id="IPR023278">
    <property type="entry name" value="Ethylene_insens-like_DNA-bd"/>
</dbReference>
<comment type="subcellular location">
    <subcellularLocation>
        <location evidence="1">Nucleus</location>
    </subcellularLocation>
</comment>
<keyword evidence="4" id="KW-0238">DNA-binding</keyword>
<keyword evidence="9" id="KW-1185">Reference proteome</keyword>
<dbReference type="EMBL" id="JBJQOH010000006">
    <property type="protein sequence ID" value="KAL3682070.1"/>
    <property type="molecule type" value="Genomic_DNA"/>
</dbReference>
<evidence type="ECO:0000256" key="6">
    <source>
        <dbReference type="SAM" id="MobiDB-lite"/>
    </source>
</evidence>
<evidence type="ECO:0000259" key="7">
    <source>
        <dbReference type="Pfam" id="PF04873"/>
    </source>
</evidence>
<keyword evidence="3" id="KW-0936">Ethylene signaling pathway</keyword>
<dbReference type="InterPro" id="IPR047091">
    <property type="entry name" value="EIN3-like_DNA-bd"/>
</dbReference>
<dbReference type="Gene3D" id="1.10.3180.10">
    <property type="entry name" value="DNA-binding domain of EIN3-like"/>
    <property type="match status" value="2"/>
</dbReference>